<feature type="domain" description="TF-B3" evidence="8">
    <location>
        <begin position="67"/>
        <end position="160"/>
    </location>
</feature>
<keyword evidence="7" id="KW-0732">Signal</keyword>
<keyword evidence="5" id="KW-0539">Nucleus</keyword>
<name>A0A833RCZ2_9POAL</name>
<dbReference type="Pfam" id="PF02362">
    <property type="entry name" value="B3"/>
    <property type="match status" value="1"/>
</dbReference>
<gene>
    <name evidence="9" type="ORF">FCM35_KLT01507</name>
</gene>
<evidence type="ECO:0000256" key="7">
    <source>
        <dbReference type="SAM" id="SignalP"/>
    </source>
</evidence>
<dbReference type="InterPro" id="IPR015300">
    <property type="entry name" value="DNA-bd_pseudobarrel_sf"/>
</dbReference>
<protein>
    <submittedName>
        <fullName evidence="9">ABI3VP1 transcription factor</fullName>
    </submittedName>
</protein>
<dbReference type="Proteomes" id="UP000623129">
    <property type="component" value="Unassembled WGS sequence"/>
</dbReference>
<dbReference type="SMART" id="SM01019">
    <property type="entry name" value="B3"/>
    <property type="match status" value="1"/>
</dbReference>
<feature type="chain" id="PRO_5032903526" evidence="7">
    <location>
        <begin position="24"/>
        <end position="417"/>
    </location>
</feature>
<dbReference type="PANTHER" id="PTHR31920">
    <property type="entry name" value="B3 DOMAIN-CONTAINING"/>
    <property type="match status" value="1"/>
</dbReference>
<keyword evidence="2" id="KW-0805">Transcription regulation</keyword>
<keyword evidence="4" id="KW-0804">Transcription</keyword>
<evidence type="ECO:0000313" key="9">
    <source>
        <dbReference type="EMBL" id="KAF3333816.1"/>
    </source>
</evidence>
<accession>A0A833RCZ2</accession>
<dbReference type="PROSITE" id="PS50863">
    <property type="entry name" value="B3"/>
    <property type="match status" value="1"/>
</dbReference>
<dbReference type="EMBL" id="SWLB01000010">
    <property type="protein sequence ID" value="KAF3333816.1"/>
    <property type="molecule type" value="Genomic_DNA"/>
</dbReference>
<feature type="signal peptide" evidence="7">
    <location>
        <begin position="1"/>
        <end position="23"/>
    </location>
</feature>
<dbReference type="OrthoDB" id="590488at2759"/>
<reference evidence="9" key="1">
    <citation type="submission" date="2020-01" db="EMBL/GenBank/DDBJ databases">
        <title>Genome sequence of Kobresia littledalei, the first chromosome-level genome in the family Cyperaceae.</title>
        <authorList>
            <person name="Qu G."/>
        </authorList>
    </citation>
    <scope>NUCLEOTIDE SEQUENCE</scope>
    <source>
        <strain evidence="9">C.B.Clarke</strain>
        <tissue evidence="9">Leaf</tissue>
    </source>
</reference>
<feature type="region of interest" description="Disordered" evidence="6">
    <location>
        <begin position="182"/>
        <end position="223"/>
    </location>
</feature>
<feature type="compositionally biased region" description="Polar residues" evidence="6">
    <location>
        <begin position="296"/>
        <end position="313"/>
    </location>
</feature>
<evidence type="ECO:0000256" key="5">
    <source>
        <dbReference type="ARBA" id="ARBA00023242"/>
    </source>
</evidence>
<dbReference type="AlphaFoldDB" id="A0A833RCZ2"/>
<dbReference type="GO" id="GO:0003677">
    <property type="term" value="F:DNA binding"/>
    <property type="evidence" value="ECO:0007669"/>
    <property type="project" value="UniProtKB-KW"/>
</dbReference>
<evidence type="ECO:0000259" key="8">
    <source>
        <dbReference type="PROSITE" id="PS50863"/>
    </source>
</evidence>
<dbReference type="InterPro" id="IPR003340">
    <property type="entry name" value="B3_DNA-bd"/>
</dbReference>
<proteinExistence type="predicted"/>
<comment type="caution">
    <text evidence="9">The sequence shown here is derived from an EMBL/GenBank/DDBJ whole genome shotgun (WGS) entry which is preliminary data.</text>
</comment>
<dbReference type="GO" id="GO:0005634">
    <property type="term" value="C:nucleus"/>
    <property type="evidence" value="ECO:0007669"/>
    <property type="project" value="UniProtKB-SubCell"/>
</dbReference>
<evidence type="ECO:0000256" key="2">
    <source>
        <dbReference type="ARBA" id="ARBA00023015"/>
    </source>
</evidence>
<feature type="compositionally biased region" description="Polar residues" evidence="6">
    <location>
        <begin position="183"/>
        <end position="194"/>
    </location>
</feature>
<comment type="subcellular location">
    <subcellularLocation>
        <location evidence="1">Nucleus</location>
    </subcellularLocation>
</comment>
<evidence type="ECO:0000256" key="6">
    <source>
        <dbReference type="SAM" id="MobiDB-lite"/>
    </source>
</evidence>
<sequence length="417" mass="47579">MECGGWLHASFFVFYCLYKGALWEDNMRYEAGRVIEVRRCNVELLSIEKRTVQLQTACNSSCTYFSKMNFLKEMTGFYMHSVCLPEKATKRFKDFVGKILEFKCSSGDVWHVGLIRSGDKLILEPGWNNFASSNNVLQNDILLFQLVSGSTFEVRIFNSGVEKCDDFEGEAYDDKVQEGIMSPYSSKINGTSAKPHSRKRSRSQNHNSLPLRKQLKKSNCGSHCQEKEKTACKEVHKVLSEEREEFIESQGKYEISPPVKNMNRQEEETLEEARNSGLLVIEYQAHLGRKSGLPENGTSETMTLTKINGTSAKPHSRKRSRSQNRNSLPLRKRLKKSDCGSLCQEKEKAACEEVHKLLSEEREEFLESEGKYEISPPVKNMNRQEKETLEEARNNGLLLIVVCRLIMCTVAHGVGKQ</sequence>
<organism evidence="9 10">
    <name type="scientific">Carex littledalei</name>
    <dbReference type="NCBI Taxonomy" id="544730"/>
    <lineage>
        <taxon>Eukaryota</taxon>
        <taxon>Viridiplantae</taxon>
        <taxon>Streptophyta</taxon>
        <taxon>Embryophyta</taxon>
        <taxon>Tracheophyta</taxon>
        <taxon>Spermatophyta</taxon>
        <taxon>Magnoliopsida</taxon>
        <taxon>Liliopsida</taxon>
        <taxon>Poales</taxon>
        <taxon>Cyperaceae</taxon>
        <taxon>Cyperoideae</taxon>
        <taxon>Cariceae</taxon>
        <taxon>Carex</taxon>
        <taxon>Carex subgen. Euthyceras</taxon>
    </lineage>
</organism>
<dbReference type="CDD" id="cd10017">
    <property type="entry name" value="B3_DNA"/>
    <property type="match status" value="1"/>
</dbReference>
<dbReference type="InterPro" id="IPR050655">
    <property type="entry name" value="Plant_B3_domain"/>
</dbReference>
<evidence type="ECO:0000256" key="1">
    <source>
        <dbReference type="ARBA" id="ARBA00004123"/>
    </source>
</evidence>
<evidence type="ECO:0000256" key="3">
    <source>
        <dbReference type="ARBA" id="ARBA00023125"/>
    </source>
</evidence>
<dbReference type="Gene3D" id="2.40.330.10">
    <property type="entry name" value="DNA-binding pseudobarrel domain"/>
    <property type="match status" value="1"/>
</dbReference>
<evidence type="ECO:0000313" key="10">
    <source>
        <dbReference type="Proteomes" id="UP000623129"/>
    </source>
</evidence>
<keyword evidence="3" id="KW-0238">DNA-binding</keyword>
<feature type="region of interest" description="Disordered" evidence="6">
    <location>
        <begin position="290"/>
        <end position="331"/>
    </location>
</feature>
<dbReference type="SUPFAM" id="SSF101936">
    <property type="entry name" value="DNA-binding pseudobarrel domain"/>
    <property type="match status" value="1"/>
</dbReference>
<dbReference type="PANTHER" id="PTHR31920:SF135">
    <property type="entry name" value="B3 DOMAIN-CONTAINING PROTEIN OS03G0621600-RELATED"/>
    <property type="match status" value="1"/>
</dbReference>
<evidence type="ECO:0000256" key="4">
    <source>
        <dbReference type="ARBA" id="ARBA00023163"/>
    </source>
</evidence>
<keyword evidence="10" id="KW-1185">Reference proteome</keyword>